<name>K7HKS0_CAEJA</name>
<protein>
    <submittedName>
        <fullName evidence="2">Uncharacterized protein</fullName>
    </submittedName>
</protein>
<keyword evidence="3" id="KW-1185">Reference proteome</keyword>
<dbReference type="InParanoid" id="K7HKS0"/>
<dbReference type="Proteomes" id="UP000005237">
    <property type="component" value="Unassembled WGS sequence"/>
</dbReference>
<evidence type="ECO:0000313" key="2">
    <source>
        <dbReference type="EnsemblMetazoa" id="CJA35774b.1"/>
    </source>
</evidence>
<reference evidence="2" key="2">
    <citation type="submission" date="2022-06" db="UniProtKB">
        <authorList>
            <consortium name="EnsemblMetazoa"/>
        </authorList>
    </citation>
    <scope>IDENTIFICATION</scope>
    <source>
        <strain evidence="2">DF5081</strain>
    </source>
</reference>
<keyword evidence="1" id="KW-1133">Transmembrane helix</keyword>
<dbReference type="AlphaFoldDB" id="K7HKS0"/>
<reference evidence="3" key="1">
    <citation type="submission" date="2010-08" db="EMBL/GenBank/DDBJ databases">
        <authorList>
            <consortium name="Caenorhabditis japonica Sequencing Consortium"/>
            <person name="Wilson R.K."/>
        </authorList>
    </citation>
    <scope>NUCLEOTIDE SEQUENCE [LARGE SCALE GENOMIC DNA]</scope>
    <source>
        <strain evidence="3">DF5081</strain>
    </source>
</reference>
<keyword evidence="1" id="KW-0812">Transmembrane</keyword>
<proteinExistence type="predicted"/>
<dbReference type="EnsemblMetazoa" id="CJA32615a.1">
    <property type="protein sequence ID" value="CJA32615a.1"/>
    <property type="gene ID" value="WBGene00208462"/>
</dbReference>
<evidence type="ECO:0000256" key="1">
    <source>
        <dbReference type="SAM" id="Phobius"/>
    </source>
</evidence>
<sequence length="134" mass="15281">MKSHPNTSRPIPTPHRSKFYRIFFREVHMVIKSVAFNFRCYSHDHLPLYNPTDTFHSQLKFFRQFLFHTMLSSILIALSLLVTIATCQLYGSGLDNYPFFFGHQTGNSYGNSYAGNDLAGVYLFCNGIGCPGRG</sequence>
<organism evidence="2 3">
    <name type="scientific">Caenorhabditis japonica</name>
    <dbReference type="NCBI Taxonomy" id="281687"/>
    <lineage>
        <taxon>Eukaryota</taxon>
        <taxon>Metazoa</taxon>
        <taxon>Ecdysozoa</taxon>
        <taxon>Nematoda</taxon>
        <taxon>Chromadorea</taxon>
        <taxon>Rhabditida</taxon>
        <taxon>Rhabditina</taxon>
        <taxon>Rhabditomorpha</taxon>
        <taxon>Rhabditoidea</taxon>
        <taxon>Rhabditidae</taxon>
        <taxon>Peloderinae</taxon>
        <taxon>Caenorhabditis</taxon>
    </lineage>
</organism>
<accession>K7HKS0</accession>
<feature type="transmembrane region" description="Helical" evidence="1">
    <location>
        <begin position="65"/>
        <end position="91"/>
    </location>
</feature>
<evidence type="ECO:0000313" key="3">
    <source>
        <dbReference type="Proteomes" id="UP000005237"/>
    </source>
</evidence>
<dbReference type="EnsemblMetazoa" id="CJA35774b.1">
    <property type="protein sequence ID" value="CJA35774b.1"/>
    <property type="gene ID" value="WBGene00211621"/>
</dbReference>
<keyword evidence="1" id="KW-0472">Membrane</keyword>